<accession>A0A9P6DPV9</accession>
<feature type="compositionally biased region" description="Polar residues" evidence="1">
    <location>
        <begin position="295"/>
        <end position="310"/>
    </location>
</feature>
<evidence type="ECO:0000313" key="2">
    <source>
        <dbReference type="EMBL" id="KAF9506723.1"/>
    </source>
</evidence>
<feature type="region of interest" description="Disordered" evidence="1">
    <location>
        <begin position="104"/>
        <end position="244"/>
    </location>
</feature>
<feature type="compositionally biased region" description="Polar residues" evidence="1">
    <location>
        <begin position="279"/>
        <end position="288"/>
    </location>
</feature>
<dbReference type="Proteomes" id="UP000886523">
    <property type="component" value="Unassembled WGS sequence"/>
</dbReference>
<reference evidence="2" key="1">
    <citation type="journal article" date="2020" name="Nat. Commun.">
        <title>Large-scale genome sequencing of mycorrhizal fungi provides insights into the early evolution of symbiotic traits.</title>
        <authorList>
            <person name="Miyauchi S."/>
            <person name="Kiss E."/>
            <person name="Kuo A."/>
            <person name="Drula E."/>
            <person name="Kohler A."/>
            <person name="Sanchez-Garcia M."/>
            <person name="Morin E."/>
            <person name="Andreopoulos B."/>
            <person name="Barry K.W."/>
            <person name="Bonito G."/>
            <person name="Buee M."/>
            <person name="Carver A."/>
            <person name="Chen C."/>
            <person name="Cichocki N."/>
            <person name="Clum A."/>
            <person name="Culley D."/>
            <person name="Crous P.W."/>
            <person name="Fauchery L."/>
            <person name="Girlanda M."/>
            <person name="Hayes R.D."/>
            <person name="Keri Z."/>
            <person name="LaButti K."/>
            <person name="Lipzen A."/>
            <person name="Lombard V."/>
            <person name="Magnuson J."/>
            <person name="Maillard F."/>
            <person name="Murat C."/>
            <person name="Nolan M."/>
            <person name="Ohm R.A."/>
            <person name="Pangilinan J."/>
            <person name="Pereira M.F."/>
            <person name="Perotto S."/>
            <person name="Peter M."/>
            <person name="Pfister S."/>
            <person name="Riley R."/>
            <person name="Sitrit Y."/>
            <person name="Stielow J.B."/>
            <person name="Szollosi G."/>
            <person name="Zifcakova L."/>
            <person name="Stursova M."/>
            <person name="Spatafora J.W."/>
            <person name="Tedersoo L."/>
            <person name="Vaario L.M."/>
            <person name="Yamada A."/>
            <person name="Yan M."/>
            <person name="Wang P."/>
            <person name="Xu J."/>
            <person name="Bruns T."/>
            <person name="Baldrian P."/>
            <person name="Vilgalys R."/>
            <person name="Dunand C."/>
            <person name="Henrissat B."/>
            <person name="Grigoriev I.V."/>
            <person name="Hibbett D."/>
            <person name="Nagy L.G."/>
            <person name="Martin F.M."/>
        </authorList>
    </citation>
    <scope>NUCLEOTIDE SEQUENCE</scope>
    <source>
        <strain evidence="2">UP504</strain>
    </source>
</reference>
<feature type="compositionally biased region" description="Low complexity" evidence="1">
    <location>
        <begin position="26"/>
        <end position="35"/>
    </location>
</feature>
<sequence length="335" mass="36615">MRLFSRKRSRSNLPPKEQHEQQVVRPSLPIAPLELPPEISTPLYERFARVRLGDDAHGDEPATPLALFDGSSMGTKAGMRALMRAADPLEDAPPTSFFATYVSPSVPTLSSPTPQPTSRRSESSKLERDSREPPRRTTRPSTADAPSSTVISHNKNQPEHPPRSASSMDRHPPIAGSSKPRGQNHLHSDKNLTSYVSPPQDLPILSQSKSSSRNDPKRNPIQPPFPSGHRAGHGVRPTPTPNIMPTPIPVIAPSHPPIGRNDGTKPALIIDTADVKRNGFNNRTTPLQSHDHTQSQKSKISAPSPLSTGRTLADRKLGPHTTRRLLPYPTHPLLT</sequence>
<name>A0A9P6DPV9_9AGAM</name>
<dbReference type="AlphaFoldDB" id="A0A9P6DPV9"/>
<feature type="region of interest" description="Disordered" evidence="1">
    <location>
        <begin position="1"/>
        <end position="35"/>
    </location>
</feature>
<dbReference type="EMBL" id="MU129102">
    <property type="protein sequence ID" value="KAF9506723.1"/>
    <property type="molecule type" value="Genomic_DNA"/>
</dbReference>
<feature type="region of interest" description="Disordered" evidence="1">
    <location>
        <begin position="54"/>
        <end position="73"/>
    </location>
</feature>
<evidence type="ECO:0000313" key="3">
    <source>
        <dbReference type="Proteomes" id="UP000886523"/>
    </source>
</evidence>
<keyword evidence="3" id="KW-1185">Reference proteome</keyword>
<feature type="compositionally biased region" description="Low complexity" evidence="1">
    <location>
        <begin position="104"/>
        <end position="118"/>
    </location>
</feature>
<proteinExistence type="predicted"/>
<evidence type="ECO:0000256" key="1">
    <source>
        <dbReference type="SAM" id="MobiDB-lite"/>
    </source>
</evidence>
<feature type="compositionally biased region" description="Basic and acidic residues" evidence="1">
    <location>
        <begin position="156"/>
        <end position="172"/>
    </location>
</feature>
<feature type="region of interest" description="Disordered" evidence="1">
    <location>
        <begin position="278"/>
        <end position="335"/>
    </location>
</feature>
<protein>
    <submittedName>
        <fullName evidence="2">Uncharacterized protein</fullName>
    </submittedName>
</protein>
<gene>
    <name evidence="2" type="ORF">BS47DRAFT_384833</name>
</gene>
<feature type="compositionally biased region" description="Basic and acidic residues" evidence="1">
    <location>
        <begin position="119"/>
        <end position="135"/>
    </location>
</feature>
<feature type="compositionally biased region" description="Basic residues" evidence="1">
    <location>
        <begin position="1"/>
        <end position="10"/>
    </location>
</feature>
<organism evidence="2 3">
    <name type="scientific">Hydnum rufescens UP504</name>
    <dbReference type="NCBI Taxonomy" id="1448309"/>
    <lineage>
        <taxon>Eukaryota</taxon>
        <taxon>Fungi</taxon>
        <taxon>Dikarya</taxon>
        <taxon>Basidiomycota</taxon>
        <taxon>Agaricomycotina</taxon>
        <taxon>Agaricomycetes</taxon>
        <taxon>Cantharellales</taxon>
        <taxon>Hydnaceae</taxon>
        <taxon>Hydnum</taxon>
    </lineage>
</organism>
<comment type="caution">
    <text evidence="2">The sequence shown here is derived from an EMBL/GenBank/DDBJ whole genome shotgun (WGS) entry which is preliminary data.</text>
</comment>